<feature type="signal peptide" evidence="1">
    <location>
        <begin position="1"/>
        <end position="37"/>
    </location>
</feature>
<feature type="chain" id="PRO_5041960247" description="Secreted protein" evidence="1">
    <location>
        <begin position="38"/>
        <end position="73"/>
    </location>
</feature>
<evidence type="ECO:0000313" key="3">
    <source>
        <dbReference type="Proteomes" id="UP001287356"/>
    </source>
</evidence>
<sequence length="73" mass="8051">MERGNLGFWLSMIPRAEFMLLLRLILLLRTLAAGVSAAADATDDDDDDDDEGRATLVLHKVFLAYLICVSPTN</sequence>
<accession>A0AAE0NLN2</accession>
<reference evidence="2" key="2">
    <citation type="submission" date="2023-06" db="EMBL/GenBank/DDBJ databases">
        <authorList>
            <consortium name="Lawrence Berkeley National Laboratory"/>
            <person name="Haridas S."/>
            <person name="Hensen N."/>
            <person name="Bonometti L."/>
            <person name="Westerberg I."/>
            <person name="Brannstrom I.O."/>
            <person name="Guillou S."/>
            <person name="Cros-Aarteil S."/>
            <person name="Calhoun S."/>
            <person name="Kuo A."/>
            <person name="Mondo S."/>
            <person name="Pangilinan J."/>
            <person name="Riley R."/>
            <person name="Labutti K."/>
            <person name="Andreopoulos B."/>
            <person name="Lipzen A."/>
            <person name="Chen C."/>
            <person name="Yanf M."/>
            <person name="Daum C."/>
            <person name="Ng V."/>
            <person name="Clum A."/>
            <person name="Steindorff A."/>
            <person name="Ohm R."/>
            <person name="Martin F."/>
            <person name="Silar P."/>
            <person name="Natvig D."/>
            <person name="Lalanne C."/>
            <person name="Gautier V."/>
            <person name="Ament-Velasquez S.L."/>
            <person name="Kruys A."/>
            <person name="Hutchinson M.I."/>
            <person name="Powell A.J."/>
            <person name="Barry K."/>
            <person name="Miller A.N."/>
            <person name="Grigoriev I.V."/>
            <person name="Debuchy R."/>
            <person name="Gladieux P."/>
            <person name="Thoren M.H."/>
            <person name="Johannesson H."/>
        </authorList>
    </citation>
    <scope>NUCLEOTIDE SEQUENCE</scope>
    <source>
        <strain evidence="2">CBS 958.72</strain>
    </source>
</reference>
<name>A0AAE0NLN2_9PEZI</name>
<keyword evidence="1" id="KW-0732">Signal</keyword>
<dbReference type="AlphaFoldDB" id="A0AAE0NLN2"/>
<evidence type="ECO:0000313" key="2">
    <source>
        <dbReference type="EMBL" id="KAK3383833.1"/>
    </source>
</evidence>
<protein>
    <recommendedName>
        <fullName evidence="4">Secreted protein</fullName>
    </recommendedName>
</protein>
<gene>
    <name evidence="2" type="ORF">B0T24DRAFT_64253</name>
</gene>
<evidence type="ECO:0000256" key="1">
    <source>
        <dbReference type="SAM" id="SignalP"/>
    </source>
</evidence>
<comment type="caution">
    <text evidence="2">The sequence shown here is derived from an EMBL/GenBank/DDBJ whole genome shotgun (WGS) entry which is preliminary data.</text>
</comment>
<evidence type="ECO:0008006" key="4">
    <source>
        <dbReference type="Google" id="ProtNLM"/>
    </source>
</evidence>
<dbReference type="EMBL" id="JAULSN010000001">
    <property type="protein sequence ID" value="KAK3383833.1"/>
    <property type="molecule type" value="Genomic_DNA"/>
</dbReference>
<reference evidence="2" key="1">
    <citation type="journal article" date="2023" name="Mol. Phylogenet. Evol.">
        <title>Genome-scale phylogeny and comparative genomics of the fungal order Sordariales.</title>
        <authorList>
            <person name="Hensen N."/>
            <person name="Bonometti L."/>
            <person name="Westerberg I."/>
            <person name="Brannstrom I.O."/>
            <person name="Guillou S."/>
            <person name="Cros-Aarteil S."/>
            <person name="Calhoun S."/>
            <person name="Haridas S."/>
            <person name="Kuo A."/>
            <person name="Mondo S."/>
            <person name="Pangilinan J."/>
            <person name="Riley R."/>
            <person name="LaButti K."/>
            <person name="Andreopoulos B."/>
            <person name="Lipzen A."/>
            <person name="Chen C."/>
            <person name="Yan M."/>
            <person name="Daum C."/>
            <person name="Ng V."/>
            <person name="Clum A."/>
            <person name="Steindorff A."/>
            <person name="Ohm R.A."/>
            <person name="Martin F."/>
            <person name="Silar P."/>
            <person name="Natvig D.O."/>
            <person name="Lalanne C."/>
            <person name="Gautier V."/>
            <person name="Ament-Velasquez S.L."/>
            <person name="Kruys A."/>
            <person name="Hutchinson M.I."/>
            <person name="Powell A.J."/>
            <person name="Barry K."/>
            <person name="Miller A.N."/>
            <person name="Grigoriev I.V."/>
            <person name="Debuchy R."/>
            <person name="Gladieux P."/>
            <person name="Hiltunen Thoren M."/>
            <person name="Johannesson H."/>
        </authorList>
    </citation>
    <scope>NUCLEOTIDE SEQUENCE</scope>
    <source>
        <strain evidence="2">CBS 958.72</strain>
    </source>
</reference>
<proteinExistence type="predicted"/>
<organism evidence="2 3">
    <name type="scientific">Lasiosphaeria ovina</name>
    <dbReference type="NCBI Taxonomy" id="92902"/>
    <lineage>
        <taxon>Eukaryota</taxon>
        <taxon>Fungi</taxon>
        <taxon>Dikarya</taxon>
        <taxon>Ascomycota</taxon>
        <taxon>Pezizomycotina</taxon>
        <taxon>Sordariomycetes</taxon>
        <taxon>Sordariomycetidae</taxon>
        <taxon>Sordariales</taxon>
        <taxon>Lasiosphaeriaceae</taxon>
        <taxon>Lasiosphaeria</taxon>
    </lineage>
</organism>
<keyword evidence="3" id="KW-1185">Reference proteome</keyword>
<dbReference type="Proteomes" id="UP001287356">
    <property type="component" value="Unassembled WGS sequence"/>
</dbReference>